<dbReference type="Pfam" id="PF17782">
    <property type="entry name" value="WHD_DprA"/>
    <property type="match status" value="1"/>
</dbReference>
<evidence type="ECO:0000259" key="2">
    <source>
        <dbReference type="Pfam" id="PF02481"/>
    </source>
</evidence>
<sequence>MATGLNTSQTPTSRSRSMAAPDADPLLWLRLIRSRRVGAVTFHRLVADHGGIEAALAELPGIARAAGVQDYSLCPIEVVKAEAAQARLASARLLLWGRKGYPQALMDLPDAPPVLWAQGDIDLLARPMVALVGARNASSLGLRMTRRLVEGLALAGQVVVSGLARGIDAEAHQAALDSGTVAVQAGGVDVIYPIENKELAMAIAARGCRVSEQPMGLVPQARHFPQRNRIVSGLSRAVVVVEAAARSGSLITAKNALDQGREVLAVPGHPFDARAAGCNILLRDGAVLVRSAQDILEAIGVHGHFAVQEQLPIEPVAVPDPLPGPVPQRRPLSESAALHSQILARLGPSPLAEDQLIRDLALPPGTLSPALISLELEGRILRQSGGLLSRVD</sequence>
<feature type="domain" description="Smf/DprA SLOG" evidence="2">
    <location>
        <begin position="94"/>
        <end position="299"/>
    </location>
</feature>
<evidence type="ECO:0000313" key="5">
    <source>
        <dbReference type="Proteomes" id="UP001157355"/>
    </source>
</evidence>
<dbReference type="InterPro" id="IPR003488">
    <property type="entry name" value="DprA"/>
</dbReference>
<proteinExistence type="inferred from homology"/>
<evidence type="ECO:0000313" key="4">
    <source>
        <dbReference type="EMBL" id="GLS86855.1"/>
    </source>
</evidence>
<dbReference type="Proteomes" id="UP001157355">
    <property type="component" value="Unassembled WGS sequence"/>
</dbReference>
<protein>
    <submittedName>
        <fullName evidence="4">DNA processing protein DprA</fullName>
    </submittedName>
</protein>
<dbReference type="Pfam" id="PF21102">
    <property type="entry name" value="DprA_N"/>
    <property type="match status" value="1"/>
</dbReference>
<dbReference type="Gene3D" id="3.40.50.450">
    <property type="match status" value="1"/>
</dbReference>
<evidence type="ECO:0000256" key="1">
    <source>
        <dbReference type="ARBA" id="ARBA00006525"/>
    </source>
</evidence>
<organism evidence="4 5">
    <name type="scientific">Cypionkella aquatica</name>
    <dbReference type="NCBI Taxonomy" id="1756042"/>
    <lineage>
        <taxon>Bacteria</taxon>
        <taxon>Pseudomonadati</taxon>
        <taxon>Pseudomonadota</taxon>
        <taxon>Alphaproteobacteria</taxon>
        <taxon>Rhodobacterales</taxon>
        <taxon>Paracoccaceae</taxon>
        <taxon>Cypionkella</taxon>
    </lineage>
</organism>
<dbReference type="InterPro" id="IPR057666">
    <property type="entry name" value="DrpA_SLOG"/>
</dbReference>
<dbReference type="Pfam" id="PF02481">
    <property type="entry name" value="DNA_processg_A"/>
    <property type="match status" value="1"/>
</dbReference>
<dbReference type="PANTHER" id="PTHR43022">
    <property type="entry name" value="PROTEIN SMF"/>
    <property type="match status" value="1"/>
</dbReference>
<gene>
    <name evidence="4" type="ORF">GCM10010873_18290</name>
</gene>
<reference evidence="4 5" key="1">
    <citation type="journal article" date="2014" name="Int. J. Syst. Evol. Microbiol.">
        <title>Complete genome sequence of Corynebacterium casei LMG S-19264T (=DSM 44701T), isolated from a smear-ripened cheese.</title>
        <authorList>
            <consortium name="US DOE Joint Genome Institute (JGI-PGF)"/>
            <person name="Walter F."/>
            <person name="Albersmeier A."/>
            <person name="Kalinowski J."/>
            <person name="Ruckert C."/>
        </authorList>
    </citation>
    <scope>NUCLEOTIDE SEQUENCE [LARGE SCALE GENOMIC DNA]</scope>
    <source>
        <strain evidence="4 5">NBRC 111766</strain>
    </source>
</reference>
<dbReference type="PANTHER" id="PTHR43022:SF1">
    <property type="entry name" value="PROTEIN SMF"/>
    <property type="match status" value="1"/>
</dbReference>
<comment type="similarity">
    <text evidence="1">Belongs to the DprA/Smf family.</text>
</comment>
<dbReference type="EMBL" id="BSPP01000007">
    <property type="protein sequence ID" value="GLS86855.1"/>
    <property type="molecule type" value="Genomic_DNA"/>
</dbReference>
<feature type="domain" description="DprA winged helix" evidence="3">
    <location>
        <begin position="327"/>
        <end position="386"/>
    </location>
</feature>
<dbReference type="Gene3D" id="1.10.10.10">
    <property type="entry name" value="Winged helix-like DNA-binding domain superfamily/Winged helix DNA-binding domain"/>
    <property type="match status" value="1"/>
</dbReference>
<name>A0AA37X1R9_9RHOB</name>
<dbReference type="GO" id="GO:0009294">
    <property type="term" value="P:DNA-mediated transformation"/>
    <property type="evidence" value="ECO:0007669"/>
    <property type="project" value="InterPro"/>
</dbReference>
<dbReference type="NCBIfam" id="TIGR00732">
    <property type="entry name" value="dprA"/>
    <property type="match status" value="1"/>
</dbReference>
<evidence type="ECO:0000259" key="3">
    <source>
        <dbReference type="Pfam" id="PF17782"/>
    </source>
</evidence>
<dbReference type="InterPro" id="IPR041614">
    <property type="entry name" value="DprA_WH"/>
</dbReference>
<dbReference type="AlphaFoldDB" id="A0AA37X1R9"/>
<accession>A0AA37X1R9</accession>
<dbReference type="SUPFAM" id="SSF102405">
    <property type="entry name" value="MCP/YpsA-like"/>
    <property type="match status" value="1"/>
</dbReference>
<comment type="caution">
    <text evidence="4">The sequence shown here is derived from an EMBL/GenBank/DDBJ whole genome shotgun (WGS) entry which is preliminary data.</text>
</comment>
<dbReference type="InterPro" id="IPR036388">
    <property type="entry name" value="WH-like_DNA-bd_sf"/>
</dbReference>
<keyword evidence="5" id="KW-1185">Reference proteome</keyword>